<dbReference type="EMBL" id="CAAJGR010000034">
    <property type="protein sequence ID" value="VHO06635.1"/>
    <property type="molecule type" value="Genomic_DNA"/>
</dbReference>
<gene>
    <name evidence="1" type="ORF">BAL341_3647</name>
</gene>
<dbReference type="InterPro" id="IPR027417">
    <property type="entry name" value="P-loop_NTPase"/>
</dbReference>
<dbReference type="Gene3D" id="3.40.50.300">
    <property type="entry name" value="P-loop containing nucleotide triphosphate hydrolases"/>
    <property type="match status" value="1"/>
</dbReference>
<dbReference type="SUPFAM" id="SSF52540">
    <property type="entry name" value="P-loop containing nucleoside triphosphate hydrolases"/>
    <property type="match status" value="1"/>
</dbReference>
<proteinExistence type="predicted"/>
<evidence type="ECO:0008006" key="2">
    <source>
        <dbReference type="Google" id="ProtNLM"/>
    </source>
</evidence>
<dbReference type="AlphaFoldDB" id="A0A486XWA6"/>
<sequence length="324" mass="37611">MSDRDAPDIYIHIGYPKTATTWLQNDIFPHHPDFCFISNRYKLTDWGVHLVSANSLSFDADWVRREVFAVSEASGKNKILISWEHLLGDSFFNADHLVTLAERLKLCFPNARIIIYLREQFALLRSLYAQYVQEGGTWSLASFVQLKYPYRVGFDPVYLDYANVIALYKHLFGHDNIYISLYEKLKAQPKDELSALFCWMALPDNEALITTASKSYNVSLSRQSLHVMRFLNCMVPSRFNSFGPVLFRRQPQSRTYLRKWMQEFIDPMIVRKIFTRHQLELPQSLQERLSSYYSESNAAISSDLNIDLTAYGYCSRDITGTGND</sequence>
<protein>
    <recommendedName>
        <fullName evidence="2">Sulfotransferase domain-containing protein</fullName>
    </recommendedName>
</protein>
<organism evidence="1">
    <name type="scientific">Rheinheimera sp. BAL341</name>
    <dbReference type="NCBI Taxonomy" id="1708203"/>
    <lineage>
        <taxon>Bacteria</taxon>
        <taxon>Pseudomonadati</taxon>
        <taxon>Pseudomonadota</taxon>
        <taxon>Gammaproteobacteria</taxon>
        <taxon>Chromatiales</taxon>
        <taxon>Chromatiaceae</taxon>
        <taxon>Rheinheimera</taxon>
    </lineage>
</organism>
<name>A0A486XWA6_9GAMM</name>
<reference evidence="1" key="1">
    <citation type="submission" date="2019-04" db="EMBL/GenBank/DDBJ databases">
        <authorList>
            <person name="Brambilla D."/>
        </authorList>
    </citation>
    <scope>NUCLEOTIDE SEQUENCE</scope>
    <source>
        <strain evidence="1">BAL1</strain>
    </source>
</reference>
<evidence type="ECO:0000313" key="1">
    <source>
        <dbReference type="EMBL" id="VHO06635.1"/>
    </source>
</evidence>
<accession>A0A486XWA6</accession>